<accession>L1K3C3</accession>
<dbReference type="GeneID" id="17311680"/>
<keyword evidence="1" id="KW-0472">Membrane</keyword>
<dbReference type="PaxDb" id="55529-EKX55092"/>
<keyword evidence="1" id="KW-0812">Transmembrane</keyword>
<keyword evidence="5" id="KW-1185">Reference proteome</keyword>
<feature type="transmembrane region" description="Helical" evidence="1">
    <location>
        <begin position="341"/>
        <end position="360"/>
    </location>
</feature>
<sequence length="384" mass="42551">MRGFIFRAVACLLLACLQLSTGYKSNSQGNWGDVQPRSSSLSYIDPGQGKPKDDRLLNQAVDAFHQAQHLESELKKSERAVSQQTHELKKELAAAKATAATTGQSKYFRREERLDEDLMRQANRETRRDKRLVAQADREMKSDKKFLEQAYGITDIDHYKAGRGSRSSVCPDLNCHHAKASGLAPAECVVGMGKCPKIQCYHYYKAGKCGNKDICIQPETPSSSCVPDKKKFVRKQWSRKTCPSVSCSQAKALGYTPDFCSVSQMEGPCPQMQCYHYTVMGSCFSANGAASNVCMKPSQADRECVTSMRLSSAARGGGSRRRRHGSGSGWGMYKLMGGTTGLVSILIFITATVGVFFFLFKRYGVSMFLPNRKPVPVPKYYGRL</sequence>
<proteinExistence type="predicted"/>
<dbReference type="KEGG" id="gtt:GUITHDRAFT_160608"/>
<evidence type="ECO:0000313" key="5">
    <source>
        <dbReference type="Proteomes" id="UP000011087"/>
    </source>
</evidence>
<dbReference type="EMBL" id="JH992966">
    <property type="protein sequence ID" value="EKX55092.1"/>
    <property type="molecule type" value="Genomic_DNA"/>
</dbReference>
<feature type="chain" id="PRO_5008772144" evidence="2">
    <location>
        <begin position="23"/>
        <end position="384"/>
    </location>
</feature>
<organism evidence="3">
    <name type="scientific">Guillardia theta (strain CCMP2712)</name>
    <name type="common">Cryptophyte</name>
    <dbReference type="NCBI Taxonomy" id="905079"/>
    <lineage>
        <taxon>Eukaryota</taxon>
        <taxon>Cryptophyceae</taxon>
        <taxon>Pyrenomonadales</taxon>
        <taxon>Geminigeraceae</taxon>
        <taxon>Guillardia</taxon>
    </lineage>
</organism>
<name>L1K3C3_GUITC</name>
<keyword evidence="2" id="KW-0732">Signal</keyword>
<dbReference type="EnsemblProtists" id="EKX55092">
    <property type="protein sequence ID" value="EKX55092"/>
    <property type="gene ID" value="GUITHDRAFT_160608"/>
</dbReference>
<dbReference type="AlphaFoldDB" id="L1K3C3"/>
<reference evidence="3 5" key="1">
    <citation type="journal article" date="2012" name="Nature">
        <title>Algal genomes reveal evolutionary mosaicism and the fate of nucleomorphs.</title>
        <authorList>
            <consortium name="DOE Joint Genome Institute"/>
            <person name="Curtis B.A."/>
            <person name="Tanifuji G."/>
            <person name="Burki F."/>
            <person name="Gruber A."/>
            <person name="Irimia M."/>
            <person name="Maruyama S."/>
            <person name="Arias M.C."/>
            <person name="Ball S.G."/>
            <person name="Gile G.H."/>
            <person name="Hirakawa Y."/>
            <person name="Hopkins J.F."/>
            <person name="Kuo A."/>
            <person name="Rensing S.A."/>
            <person name="Schmutz J."/>
            <person name="Symeonidi A."/>
            <person name="Elias M."/>
            <person name="Eveleigh R.J."/>
            <person name="Herman E.K."/>
            <person name="Klute M.J."/>
            <person name="Nakayama T."/>
            <person name="Obornik M."/>
            <person name="Reyes-Prieto A."/>
            <person name="Armbrust E.V."/>
            <person name="Aves S.J."/>
            <person name="Beiko R.G."/>
            <person name="Coutinho P."/>
            <person name="Dacks J.B."/>
            <person name="Durnford D.G."/>
            <person name="Fast N.M."/>
            <person name="Green B.R."/>
            <person name="Grisdale C.J."/>
            <person name="Hempel F."/>
            <person name="Henrissat B."/>
            <person name="Hoppner M.P."/>
            <person name="Ishida K."/>
            <person name="Kim E."/>
            <person name="Koreny L."/>
            <person name="Kroth P.G."/>
            <person name="Liu Y."/>
            <person name="Malik S.B."/>
            <person name="Maier U.G."/>
            <person name="McRose D."/>
            <person name="Mock T."/>
            <person name="Neilson J.A."/>
            <person name="Onodera N.T."/>
            <person name="Poole A.M."/>
            <person name="Pritham E.J."/>
            <person name="Richards T.A."/>
            <person name="Rocap G."/>
            <person name="Roy S.W."/>
            <person name="Sarai C."/>
            <person name="Schaack S."/>
            <person name="Shirato S."/>
            <person name="Slamovits C.H."/>
            <person name="Spencer D.F."/>
            <person name="Suzuki S."/>
            <person name="Worden A.Z."/>
            <person name="Zauner S."/>
            <person name="Barry K."/>
            <person name="Bell C."/>
            <person name="Bharti A.K."/>
            <person name="Crow J.A."/>
            <person name="Grimwood J."/>
            <person name="Kramer R."/>
            <person name="Lindquist E."/>
            <person name="Lucas S."/>
            <person name="Salamov A."/>
            <person name="McFadden G.I."/>
            <person name="Lane C.E."/>
            <person name="Keeling P.J."/>
            <person name="Gray M.W."/>
            <person name="Grigoriev I.V."/>
            <person name="Archibald J.M."/>
        </authorList>
    </citation>
    <scope>NUCLEOTIDE SEQUENCE</scope>
    <source>
        <strain evidence="3 5">CCMP2712</strain>
    </source>
</reference>
<gene>
    <name evidence="3" type="ORF">GUITHDRAFT_160608</name>
</gene>
<dbReference type="Proteomes" id="UP000011087">
    <property type="component" value="Unassembled WGS sequence"/>
</dbReference>
<dbReference type="OrthoDB" id="10621951at2759"/>
<reference evidence="5" key="2">
    <citation type="submission" date="2012-11" db="EMBL/GenBank/DDBJ databases">
        <authorList>
            <person name="Kuo A."/>
            <person name="Curtis B.A."/>
            <person name="Tanifuji G."/>
            <person name="Burki F."/>
            <person name="Gruber A."/>
            <person name="Irimia M."/>
            <person name="Maruyama S."/>
            <person name="Arias M.C."/>
            <person name="Ball S.G."/>
            <person name="Gile G.H."/>
            <person name="Hirakawa Y."/>
            <person name="Hopkins J.F."/>
            <person name="Rensing S.A."/>
            <person name="Schmutz J."/>
            <person name="Symeonidi A."/>
            <person name="Elias M."/>
            <person name="Eveleigh R.J."/>
            <person name="Herman E.K."/>
            <person name="Klute M.J."/>
            <person name="Nakayama T."/>
            <person name="Obornik M."/>
            <person name="Reyes-Prieto A."/>
            <person name="Armbrust E.V."/>
            <person name="Aves S.J."/>
            <person name="Beiko R.G."/>
            <person name="Coutinho P."/>
            <person name="Dacks J.B."/>
            <person name="Durnford D.G."/>
            <person name="Fast N.M."/>
            <person name="Green B.R."/>
            <person name="Grisdale C."/>
            <person name="Hempe F."/>
            <person name="Henrissat B."/>
            <person name="Hoppner M.P."/>
            <person name="Ishida K.-I."/>
            <person name="Kim E."/>
            <person name="Koreny L."/>
            <person name="Kroth P.G."/>
            <person name="Liu Y."/>
            <person name="Malik S.-B."/>
            <person name="Maier U.G."/>
            <person name="McRose D."/>
            <person name="Mock T."/>
            <person name="Neilson J.A."/>
            <person name="Onodera N.T."/>
            <person name="Poole A.M."/>
            <person name="Pritham E.J."/>
            <person name="Richards T.A."/>
            <person name="Rocap G."/>
            <person name="Roy S.W."/>
            <person name="Sarai C."/>
            <person name="Schaack S."/>
            <person name="Shirato S."/>
            <person name="Slamovits C.H."/>
            <person name="Spencer D.F."/>
            <person name="Suzuki S."/>
            <person name="Worden A.Z."/>
            <person name="Zauner S."/>
            <person name="Barry K."/>
            <person name="Bell C."/>
            <person name="Bharti A.K."/>
            <person name="Crow J.A."/>
            <person name="Grimwood J."/>
            <person name="Kramer R."/>
            <person name="Lindquist E."/>
            <person name="Lucas S."/>
            <person name="Salamov A."/>
            <person name="McFadden G.I."/>
            <person name="Lane C.E."/>
            <person name="Keeling P.J."/>
            <person name="Gray M.W."/>
            <person name="Grigoriev I.V."/>
            <person name="Archibald J.M."/>
        </authorList>
    </citation>
    <scope>NUCLEOTIDE SEQUENCE</scope>
    <source>
        <strain evidence="5">CCMP2712</strain>
    </source>
</reference>
<feature type="signal peptide" evidence="2">
    <location>
        <begin position="1"/>
        <end position="22"/>
    </location>
</feature>
<keyword evidence="1" id="KW-1133">Transmembrane helix</keyword>
<evidence type="ECO:0000313" key="4">
    <source>
        <dbReference type="EnsemblProtists" id="EKX55092"/>
    </source>
</evidence>
<protein>
    <submittedName>
        <fullName evidence="3 4">Uncharacterized protein</fullName>
    </submittedName>
</protein>
<evidence type="ECO:0000256" key="1">
    <source>
        <dbReference type="SAM" id="Phobius"/>
    </source>
</evidence>
<evidence type="ECO:0000313" key="3">
    <source>
        <dbReference type="EMBL" id="EKX55092.1"/>
    </source>
</evidence>
<dbReference type="RefSeq" id="XP_005842072.1">
    <property type="nucleotide sequence ID" value="XM_005842015.1"/>
</dbReference>
<reference evidence="4" key="3">
    <citation type="submission" date="2015-06" db="UniProtKB">
        <authorList>
            <consortium name="EnsemblProtists"/>
        </authorList>
    </citation>
    <scope>IDENTIFICATION</scope>
</reference>
<dbReference type="HOGENOM" id="CLU_720498_0_0_1"/>
<evidence type="ECO:0000256" key="2">
    <source>
        <dbReference type="SAM" id="SignalP"/>
    </source>
</evidence>